<evidence type="ECO:0000313" key="6">
    <source>
        <dbReference type="Proteomes" id="UP000186559"/>
    </source>
</evidence>
<dbReference type="InterPro" id="IPR012341">
    <property type="entry name" value="6hp_glycosidase-like_sf"/>
</dbReference>
<evidence type="ECO:0000259" key="4">
    <source>
        <dbReference type="Pfam" id="PF22422"/>
    </source>
</evidence>
<evidence type="ECO:0000256" key="3">
    <source>
        <dbReference type="ARBA" id="ARBA00023295"/>
    </source>
</evidence>
<dbReference type="PANTHER" id="PTHR10412">
    <property type="entry name" value="MANNOSYL-OLIGOSACCHARIDE GLUCOSIDASE"/>
    <property type="match status" value="1"/>
</dbReference>
<dbReference type="SUPFAM" id="SSF48208">
    <property type="entry name" value="Six-hairpin glycosidases"/>
    <property type="match status" value="1"/>
</dbReference>
<dbReference type="Gene3D" id="1.50.10.10">
    <property type="match status" value="1"/>
</dbReference>
<keyword evidence="2" id="KW-0378">Hydrolase</keyword>
<dbReference type="STRING" id="1229727.Ga0080559_TMP868"/>
<accession>A0A1U7D0I7</accession>
<protein>
    <recommendedName>
        <fullName evidence="4">Mannosylglycerate hydrolase MGH1-like glycoside hydrolase domain-containing protein</fullName>
    </recommendedName>
</protein>
<dbReference type="InterPro" id="IPR008928">
    <property type="entry name" value="6-hairpin_glycosidase_sf"/>
</dbReference>
<keyword evidence="6" id="KW-1185">Reference proteome</keyword>
<gene>
    <name evidence="5" type="ORF">Ga0080559_TMP868</name>
</gene>
<dbReference type="OrthoDB" id="9781878at2"/>
<name>A0A1U7D0I7_9RHOB</name>
<dbReference type="GO" id="GO:0006487">
    <property type="term" value="P:protein N-linked glycosylation"/>
    <property type="evidence" value="ECO:0007669"/>
    <property type="project" value="TreeGrafter"/>
</dbReference>
<reference evidence="5 6" key="1">
    <citation type="submission" date="2016-03" db="EMBL/GenBank/DDBJ databases">
        <title>Deep-sea bacteria in the southern Pacific.</title>
        <authorList>
            <person name="Tang K."/>
        </authorList>
    </citation>
    <scope>NUCLEOTIDE SEQUENCE [LARGE SCALE GENOMIC DNA]</scope>
    <source>
        <strain evidence="5 6">JLT2016</strain>
    </source>
</reference>
<dbReference type="InterPro" id="IPR004888">
    <property type="entry name" value="Glycoside_hydrolase_63"/>
</dbReference>
<proteinExistence type="inferred from homology"/>
<dbReference type="RefSeq" id="WP_093411753.1">
    <property type="nucleotide sequence ID" value="NZ_BMEW01000002.1"/>
</dbReference>
<comment type="similarity">
    <text evidence="1">Belongs to the glycosyl hydrolase 63 family.</text>
</comment>
<organism evidence="5 6">
    <name type="scientific">Salipiger profundus</name>
    <dbReference type="NCBI Taxonomy" id="1229727"/>
    <lineage>
        <taxon>Bacteria</taxon>
        <taxon>Pseudomonadati</taxon>
        <taxon>Pseudomonadota</taxon>
        <taxon>Alphaproteobacteria</taxon>
        <taxon>Rhodobacterales</taxon>
        <taxon>Roseobacteraceae</taxon>
        <taxon>Salipiger</taxon>
    </lineage>
</organism>
<dbReference type="GO" id="GO:0004573">
    <property type="term" value="F:Glc3Man9GlcNAc2 oligosaccharide glucosidase activity"/>
    <property type="evidence" value="ECO:0007669"/>
    <property type="project" value="InterPro"/>
</dbReference>
<sequence length="412" mass="45646">MHDDTARAILRGNDRTTDGGAYTVPTDMLYPFQWNWDSAFAAWGFSTFDTDRAWRELETLFAAQWADGMVPHMVFHDAAPGYFPGPDVWGAGGEVPTSGISQPPVAATMARLVWEADPEAGRTRMAALYPKLLAWHRWWMETRCGSGAVAVCHPWESGRDNCPDWDVGLAGVDGSGAGDYARRDEAQVDGAQRPTKQEYDRYLALVRFGRDCGWDQATIVADCPFYMADPGMTFILIRAHDDLAAMGRSLGQDVTELEGWAAALRDGVDSLWNPELGAWDAKDLRSGAWAGIVGSGALLCWLAGCERPEMEAHLARMWDAVTYGLPSSDPEAPSFERKRYWRGPVWPQMNALIALGFLRAGRDWDEARLREETATLIETSGFREYFDPIDAAPCGGDSFTWTAAVWLAWAGR</sequence>
<evidence type="ECO:0000256" key="1">
    <source>
        <dbReference type="ARBA" id="ARBA00010833"/>
    </source>
</evidence>
<dbReference type="AlphaFoldDB" id="A0A1U7D0I7"/>
<dbReference type="InterPro" id="IPR054491">
    <property type="entry name" value="MGH1-like_GH"/>
</dbReference>
<feature type="domain" description="Mannosylglycerate hydrolase MGH1-like glycoside hydrolase" evidence="4">
    <location>
        <begin position="30"/>
        <end position="402"/>
    </location>
</feature>
<dbReference type="Proteomes" id="UP000186559">
    <property type="component" value="Chromosome"/>
</dbReference>
<dbReference type="PANTHER" id="PTHR10412:SF11">
    <property type="entry name" value="MANNOSYL-OLIGOSACCHARIDE GLUCOSIDASE"/>
    <property type="match status" value="1"/>
</dbReference>
<evidence type="ECO:0000313" key="5">
    <source>
        <dbReference type="EMBL" id="APX21664.1"/>
    </source>
</evidence>
<keyword evidence="3" id="KW-0326">Glycosidase</keyword>
<dbReference type="KEGG" id="tpro:Ga0080559_TMP868"/>
<dbReference type="Pfam" id="PF22422">
    <property type="entry name" value="MGH1-like_GH"/>
    <property type="match status" value="1"/>
</dbReference>
<dbReference type="GO" id="GO:0009311">
    <property type="term" value="P:oligosaccharide metabolic process"/>
    <property type="evidence" value="ECO:0007669"/>
    <property type="project" value="InterPro"/>
</dbReference>
<evidence type="ECO:0000256" key="2">
    <source>
        <dbReference type="ARBA" id="ARBA00022801"/>
    </source>
</evidence>
<dbReference type="EMBL" id="CP014796">
    <property type="protein sequence ID" value="APX21664.1"/>
    <property type="molecule type" value="Genomic_DNA"/>
</dbReference>